<dbReference type="Proteomes" id="UP000812287">
    <property type="component" value="Unassembled WGS sequence"/>
</dbReference>
<dbReference type="EMBL" id="MU250570">
    <property type="protein sequence ID" value="KAG7440544.1"/>
    <property type="molecule type" value="Genomic_DNA"/>
</dbReference>
<dbReference type="GeneID" id="66103791"/>
<proteinExistence type="predicted"/>
<gene>
    <name evidence="2" type="ORF">BT62DRAFT_580968</name>
</gene>
<evidence type="ECO:0000313" key="3">
    <source>
        <dbReference type="Proteomes" id="UP000812287"/>
    </source>
</evidence>
<keyword evidence="1" id="KW-0472">Membrane</keyword>
<dbReference type="RefSeq" id="XP_043034044.1">
    <property type="nucleotide sequence ID" value="XM_043181495.1"/>
</dbReference>
<protein>
    <submittedName>
        <fullName evidence="2">Uncharacterized protein</fullName>
    </submittedName>
</protein>
<name>A0A9P7VH04_9AGAR</name>
<accession>A0A9P7VH04</accession>
<dbReference type="AlphaFoldDB" id="A0A9P7VH04"/>
<sequence length="72" mass="7794">MVTRIGTPSTTTPTRLCISLCSNPCLIVISADDRTRKALRTFYMLAAYLVSAISVVVPVSIKPVWVTACSSF</sequence>
<keyword evidence="1" id="KW-0812">Transmembrane</keyword>
<keyword evidence="3" id="KW-1185">Reference proteome</keyword>
<evidence type="ECO:0000256" key="1">
    <source>
        <dbReference type="SAM" id="Phobius"/>
    </source>
</evidence>
<feature type="transmembrane region" description="Helical" evidence="1">
    <location>
        <begin position="42"/>
        <end position="61"/>
    </location>
</feature>
<organism evidence="2 3">
    <name type="scientific">Guyanagaster necrorhizus</name>
    <dbReference type="NCBI Taxonomy" id="856835"/>
    <lineage>
        <taxon>Eukaryota</taxon>
        <taxon>Fungi</taxon>
        <taxon>Dikarya</taxon>
        <taxon>Basidiomycota</taxon>
        <taxon>Agaricomycotina</taxon>
        <taxon>Agaricomycetes</taxon>
        <taxon>Agaricomycetidae</taxon>
        <taxon>Agaricales</taxon>
        <taxon>Marasmiineae</taxon>
        <taxon>Physalacriaceae</taxon>
        <taxon>Guyanagaster</taxon>
    </lineage>
</organism>
<reference evidence="2" key="1">
    <citation type="submission" date="2020-11" db="EMBL/GenBank/DDBJ databases">
        <title>Adaptations for nitrogen fixation in a non-lichenized fungal sporocarp promotes dispersal by wood-feeding termites.</title>
        <authorList>
            <consortium name="DOE Joint Genome Institute"/>
            <person name="Koch R.A."/>
            <person name="Yoon G."/>
            <person name="Arayal U."/>
            <person name="Lail K."/>
            <person name="Amirebrahimi M."/>
            <person name="Labutti K."/>
            <person name="Lipzen A."/>
            <person name="Riley R."/>
            <person name="Barry K."/>
            <person name="Henrissat B."/>
            <person name="Grigoriev I.V."/>
            <person name="Herr J.R."/>
            <person name="Aime M.C."/>
        </authorList>
    </citation>
    <scope>NUCLEOTIDE SEQUENCE</scope>
    <source>
        <strain evidence="2">MCA 3950</strain>
    </source>
</reference>
<comment type="caution">
    <text evidence="2">The sequence shown here is derived from an EMBL/GenBank/DDBJ whole genome shotgun (WGS) entry which is preliminary data.</text>
</comment>
<evidence type="ECO:0000313" key="2">
    <source>
        <dbReference type="EMBL" id="KAG7440544.1"/>
    </source>
</evidence>
<keyword evidence="1" id="KW-1133">Transmembrane helix</keyword>